<proteinExistence type="predicted"/>
<reference evidence="2" key="1">
    <citation type="journal article" date="2023" name="Commun. Biol.">
        <title>Genome analysis of Parmales, the sister group of diatoms, reveals the evolutionary specialization of diatoms from phago-mixotrophs to photoautotrophs.</title>
        <authorList>
            <person name="Ban H."/>
            <person name="Sato S."/>
            <person name="Yoshikawa S."/>
            <person name="Yamada K."/>
            <person name="Nakamura Y."/>
            <person name="Ichinomiya M."/>
            <person name="Sato N."/>
            <person name="Blanc-Mathieu R."/>
            <person name="Endo H."/>
            <person name="Kuwata A."/>
            <person name="Ogata H."/>
        </authorList>
    </citation>
    <scope>NUCLEOTIDE SEQUENCE [LARGE SCALE GENOMIC DNA]</scope>
    <source>
        <strain evidence="2">NIES 3700</strain>
    </source>
</reference>
<name>A0A9W7FQD3_9STRA</name>
<comment type="caution">
    <text evidence="1">The sequence shown here is derived from an EMBL/GenBank/DDBJ whole genome shotgun (WGS) entry which is preliminary data.</text>
</comment>
<dbReference type="AlphaFoldDB" id="A0A9W7FQD3"/>
<evidence type="ECO:0000313" key="1">
    <source>
        <dbReference type="EMBL" id="GMI17017.1"/>
    </source>
</evidence>
<evidence type="ECO:0000313" key="2">
    <source>
        <dbReference type="Proteomes" id="UP001165122"/>
    </source>
</evidence>
<protein>
    <submittedName>
        <fullName evidence="1">Uncharacterized protein</fullName>
    </submittedName>
</protein>
<dbReference type="EMBL" id="BRXW01000273">
    <property type="protein sequence ID" value="GMI17017.1"/>
    <property type="molecule type" value="Genomic_DNA"/>
</dbReference>
<sequence>MNPSRRNLLLLICYSCILSSLTFLHNPLISIINHRTEISTFPNTASANSHLFLSKTYDSGGTSNTTSWDSRETLPFVLKTNPDDPNIDPSSSSTNSLGTHHLPPLITSGDVLKIPTSSGPERYKVRRVRFLYKMDGARGRMRVTKKVLDVVRLGRERVERRLMKGLEGVEDDD</sequence>
<dbReference type="Proteomes" id="UP001165122">
    <property type="component" value="Unassembled WGS sequence"/>
</dbReference>
<organism evidence="1 2">
    <name type="scientific">Triparma laevis f. longispina</name>
    <dbReference type="NCBI Taxonomy" id="1714387"/>
    <lineage>
        <taxon>Eukaryota</taxon>
        <taxon>Sar</taxon>
        <taxon>Stramenopiles</taxon>
        <taxon>Ochrophyta</taxon>
        <taxon>Bolidophyceae</taxon>
        <taxon>Parmales</taxon>
        <taxon>Triparmaceae</taxon>
        <taxon>Triparma</taxon>
    </lineage>
</organism>
<accession>A0A9W7FQD3</accession>
<dbReference type="OrthoDB" id="10497604at2759"/>
<keyword evidence="2" id="KW-1185">Reference proteome</keyword>
<gene>
    <name evidence="1" type="ORF">TrLO_g12148</name>
</gene>